<gene>
    <name evidence="1" type="ORF">MILVUS5_LOCUS4451</name>
</gene>
<evidence type="ECO:0000313" key="2">
    <source>
        <dbReference type="Proteomes" id="UP001177021"/>
    </source>
</evidence>
<accession>A0ACB0IR20</accession>
<proteinExistence type="predicted"/>
<name>A0ACB0IR20_TRIPR</name>
<evidence type="ECO:0000313" key="1">
    <source>
        <dbReference type="EMBL" id="CAJ2633317.1"/>
    </source>
</evidence>
<sequence length="364" mass="42617">MKWRWRLLNSEEVGLWKEVLVAKYGVHILNSAVWSTRLNSHLTSLWWKDICDLENCVESKNWVAEMFSRSIGNGASTCFWSDLWIGDSLLYVKFPRLFSLSLQKEAKVRELVSVEGGKYNWNFIWRRRLFIWEEENVAQLVTFLANVRLSMAEDKWRWVVDAEGSFSVKSAYDVFFKEIVIGTNLPFFEANIFSNIWESPAPSKVVAFSWQLLHDRVPTKENLRLRGVLPRNSDGFCVGCGVICESTFHLFLHCKVALVVWYENFKWLGVVIVIPANLFVLFDCLSEAAKSKKSRKGFRLVWHSVIWSIWRARNNHIFKNVASDPLEIVEAAKVLSWRWSADRMHISPCLFYEWVWDPNICFNN</sequence>
<dbReference type="Proteomes" id="UP001177021">
    <property type="component" value="Unassembled WGS sequence"/>
</dbReference>
<reference evidence="1" key="1">
    <citation type="submission" date="2023-10" db="EMBL/GenBank/DDBJ databases">
        <authorList>
            <person name="Rodriguez Cubillos JULIANA M."/>
            <person name="De Vega J."/>
        </authorList>
    </citation>
    <scope>NUCLEOTIDE SEQUENCE</scope>
</reference>
<keyword evidence="2" id="KW-1185">Reference proteome</keyword>
<protein>
    <submittedName>
        <fullName evidence="1">Uncharacterized protein</fullName>
    </submittedName>
</protein>
<dbReference type="EMBL" id="CASHSV030000001">
    <property type="protein sequence ID" value="CAJ2633317.1"/>
    <property type="molecule type" value="Genomic_DNA"/>
</dbReference>
<comment type="caution">
    <text evidence="1">The sequence shown here is derived from an EMBL/GenBank/DDBJ whole genome shotgun (WGS) entry which is preliminary data.</text>
</comment>
<organism evidence="1 2">
    <name type="scientific">Trifolium pratense</name>
    <name type="common">Red clover</name>
    <dbReference type="NCBI Taxonomy" id="57577"/>
    <lineage>
        <taxon>Eukaryota</taxon>
        <taxon>Viridiplantae</taxon>
        <taxon>Streptophyta</taxon>
        <taxon>Embryophyta</taxon>
        <taxon>Tracheophyta</taxon>
        <taxon>Spermatophyta</taxon>
        <taxon>Magnoliopsida</taxon>
        <taxon>eudicotyledons</taxon>
        <taxon>Gunneridae</taxon>
        <taxon>Pentapetalae</taxon>
        <taxon>rosids</taxon>
        <taxon>fabids</taxon>
        <taxon>Fabales</taxon>
        <taxon>Fabaceae</taxon>
        <taxon>Papilionoideae</taxon>
        <taxon>50 kb inversion clade</taxon>
        <taxon>NPAAA clade</taxon>
        <taxon>Hologalegina</taxon>
        <taxon>IRL clade</taxon>
        <taxon>Trifolieae</taxon>
        <taxon>Trifolium</taxon>
    </lineage>
</organism>